<reference evidence="1 2" key="1">
    <citation type="submission" date="2019-09" db="EMBL/GenBank/DDBJ databases">
        <title>Genome sequencing of strain KACC 19322.</title>
        <authorList>
            <person name="Heo J."/>
            <person name="Kim S.-J."/>
            <person name="Kim J.-S."/>
            <person name="Hong S.-B."/>
            <person name="Kwon S.-W."/>
        </authorList>
    </citation>
    <scope>NUCLEOTIDE SEQUENCE [LARGE SCALE GENOMIC DNA]</scope>
    <source>
        <strain evidence="1 2">KACC 19322</strain>
    </source>
</reference>
<evidence type="ECO:0008006" key="3">
    <source>
        <dbReference type="Google" id="ProtNLM"/>
    </source>
</evidence>
<evidence type="ECO:0000313" key="1">
    <source>
        <dbReference type="EMBL" id="QEO09112.1"/>
    </source>
</evidence>
<accession>A0A5C1Y847</accession>
<keyword evidence="2" id="KW-1185">Reference proteome</keyword>
<dbReference type="Proteomes" id="UP000322159">
    <property type="component" value="Chromosome"/>
</dbReference>
<dbReference type="RefSeq" id="WP_149324542.1">
    <property type="nucleotide sequence ID" value="NZ_CP043504.1"/>
</dbReference>
<evidence type="ECO:0000313" key="2">
    <source>
        <dbReference type="Proteomes" id="UP000322159"/>
    </source>
</evidence>
<protein>
    <recommendedName>
        <fullName evidence="3">DUF559 domain-containing protein</fullName>
    </recommendedName>
</protein>
<organism evidence="1 2">
    <name type="scientific">Protaetiibacter larvae</name>
    <dbReference type="NCBI Taxonomy" id="2592654"/>
    <lineage>
        <taxon>Bacteria</taxon>
        <taxon>Bacillati</taxon>
        <taxon>Actinomycetota</taxon>
        <taxon>Actinomycetes</taxon>
        <taxon>Micrococcales</taxon>
        <taxon>Microbacteriaceae</taxon>
        <taxon>Protaetiibacter</taxon>
    </lineage>
</organism>
<proteinExistence type="predicted"/>
<name>A0A5C1Y847_9MICO</name>
<dbReference type="EMBL" id="CP043504">
    <property type="protein sequence ID" value="QEO09112.1"/>
    <property type="molecule type" value="Genomic_DNA"/>
</dbReference>
<gene>
    <name evidence="1" type="ORF">FLP23_03225</name>
</gene>
<sequence length="313" mass="34251">MPRTRIPLPEPLASGAFTVRSAQALGVSLDRLKAPTLRAPFHTVRMDDGPLDPVRLAAAFALRQGPDQAISHTTALVLWGAPLPARVEQQEAIHVSSIGPSRPRTRSTIPHQLDPDRTTITRLGELSLTDPATSWVLSAPLLGLDDLVAAGDFLVTGTHPFDAVPPLSTHAELSAATDAMAGARGIRRAREALGLVRYGPLSRRETQLRLMFWRGGLPEPELNFRVHAPGGRFIHMLDLAHPAFRVGTEYESLLHQSPEKFRRDIRKQQELAAIGWSTHRLTSDEVDPRLRTPASRAALARIAADLRSRGWSG</sequence>
<dbReference type="OrthoDB" id="3173471at2"/>
<dbReference type="KEGG" id="lyk:FLP23_03225"/>
<dbReference type="AlphaFoldDB" id="A0A5C1Y847"/>